<dbReference type="Gene3D" id="3.40.30.10">
    <property type="entry name" value="Glutaredoxin"/>
    <property type="match status" value="1"/>
</dbReference>
<evidence type="ECO:0000256" key="6">
    <source>
        <dbReference type="SAM" id="Phobius"/>
    </source>
</evidence>
<protein>
    <submittedName>
        <fullName evidence="8">DsbA family protein</fullName>
    </submittedName>
</protein>
<gene>
    <name evidence="8" type="ORF">ACFQ34_06120</name>
</gene>
<evidence type="ECO:0000256" key="4">
    <source>
        <dbReference type="ARBA" id="ARBA00023157"/>
    </source>
</evidence>
<dbReference type="CDD" id="cd02972">
    <property type="entry name" value="DsbA_family"/>
    <property type="match status" value="1"/>
</dbReference>
<keyword evidence="5" id="KW-0676">Redox-active center</keyword>
<feature type="domain" description="Thioredoxin-like fold" evidence="7">
    <location>
        <begin position="79"/>
        <end position="255"/>
    </location>
</feature>
<dbReference type="InterPro" id="IPR012336">
    <property type="entry name" value="Thioredoxin-like_fold"/>
</dbReference>
<keyword evidence="6" id="KW-0812">Transmembrane</keyword>
<dbReference type="SUPFAM" id="SSF52833">
    <property type="entry name" value="Thioredoxin-like"/>
    <property type="match status" value="1"/>
</dbReference>
<keyword evidence="6" id="KW-0472">Membrane</keyword>
<accession>A0ABW3VDR3</accession>
<keyword evidence="4" id="KW-1015">Disulfide bond</keyword>
<evidence type="ECO:0000256" key="1">
    <source>
        <dbReference type="ARBA" id="ARBA00005791"/>
    </source>
</evidence>
<comment type="similarity">
    <text evidence="1">Belongs to the thioredoxin family. DsbA subfamily.</text>
</comment>
<evidence type="ECO:0000256" key="3">
    <source>
        <dbReference type="ARBA" id="ARBA00023002"/>
    </source>
</evidence>
<keyword evidence="6" id="KW-1133">Transmembrane helix</keyword>
<keyword evidence="9" id="KW-1185">Reference proteome</keyword>
<evidence type="ECO:0000259" key="7">
    <source>
        <dbReference type="Pfam" id="PF13462"/>
    </source>
</evidence>
<sequence length="260" mass="26518">MNARPTHKRSRGGVAAARRRTGAGTIAGIVVVVVVAVAVVVGLLQRANRTDDAAAAQIPVVTSSAAGAPVAVDKAAAVVTMGKAGAPATIDVYEDFLCPICGQFEHTYGDQIRQAVTDGKLDVRYHVVNLLDDRSDPPGYSMAAASAALAVAEADPGAFASFHDSLYGAQPSEGGRGYDANQLDALATALGVPKGRVADALASKEFDQAVQTSLQTAATNPALRQQTSAGSGFGTPTVAVDGRLVDVSDPNWLTAILAAH</sequence>
<evidence type="ECO:0000313" key="9">
    <source>
        <dbReference type="Proteomes" id="UP001597182"/>
    </source>
</evidence>
<dbReference type="RefSeq" id="WP_346093466.1">
    <property type="nucleotide sequence ID" value="NZ_BAABKS010000079.1"/>
</dbReference>
<evidence type="ECO:0000313" key="8">
    <source>
        <dbReference type="EMBL" id="MFD1232855.1"/>
    </source>
</evidence>
<feature type="transmembrane region" description="Helical" evidence="6">
    <location>
        <begin position="21"/>
        <end position="44"/>
    </location>
</feature>
<evidence type="ECO:0000256" key="2">
    <source>
        <dbReference type="ARBA" id="ARBA00022729"/>
    </source>
</evidence>
<reference evidence="9" key="1">
    <citation type="journal article" date="2019" name="Int. J. Syst. Evol. Microbiol.">
        <title>The Global Catalogue of Microorganisms (GCM) 10K type strain sequencing project: providing services to taxonomists for standard genome sequencing and annotation.</title>
        <authorList>
            <consortium name="The Broad Institute Genomics Platform"/>
            <consortium name="The Broad Institute Genome Sequencing Center for Infectious Disease"/>
            <person name="Wu L."/>
            <person name="Ma J."/>
        </authorList>
    </citation>
    <scope>NUCLEOTIDE SEQUENCE [LARGE SCALE GENOMIC DNA]</scope>
    <source>
        <strain evidence="9">CCUG 49018</strain>
    </source>
</reference>
<dbReference type="PANTHER" id="PTHR13887">
    <property type="entry name" value="GLUTATHIONE S-TRANSFERASE KAPPA"/>
    <property type="match status" value="1"/>
</dbReference>
<keyword evidence="2" id="KW-0732">Signal</keyword>
<proteinExistence type="inferred from homology"/>
<name>A0ABW3VDR3_9PSEU</name>
<comment type="caution">
    <text evidence="8">The sequence shown here is derived from an EMBL/GenBank/DDBJ whole genome shotgun (WGS) entry which is preliminary data.</text>
</comment>
<dbReference type="Pfam" id="PF13462">
    <property type="entry name" value="Thioredoxin_4"/>
    <property type="match status" value="1"/>
</dbReference>
<dbReference type="EMBL" id="JBHTMB010000042">
    <property type="protein sequence ID" value="MFD1232855.1"/>
    <property type="molecule type" value="Genomic_DNA"/>
</dbReference>
<dbReference type="Proteomes" id="UP001597182">
    <property type="component" value="Unassembled WGS sequence"/>
</dbReference>
<evidence type="ECO:0000256" key="5">
    <source>
        <dbReference type="ARBA" id="ARBA00023284"/>
    </source>
</evidence>
<dbReference type="PANTHER" id="PTHR13887:SF14">
    <property type="entry name" value="DISULFIDE BOND FORMATION PROTEIN D"/>
    <property type="match status" value="1"/>
</dbReference>
<organism evidence="8 9">
    <name type="scientific">Pseudonocardia benzenivorans</name>
    <dbReference type="NCBI Taxonomy" id="228005"/>
    <lineage>
        <taxon>Bacteria</taxon>
        <taxon>Bacillati</taxon>
        <taxon>Actinomycetota</taxon>
        <taxon>Actinomycetes</taxon>
        <taxon>Pseudonocardiales</taxon>
        <taxon>Pseudonocardiaceae</taxon>
        <taxon>Pseudonocardia</taxon>
    </lineage>
</organism>
<keyword evidence="3" id="KW-0560">Oxidoreductase</keyword>
<dbReference type="InterPro" id="IPR036249">
    <property type="entry name" value="Thioredoxin-like_sf"/>
</dbReference>